<evidence type="ECO:0000313" key="3">
    <source>
        <dbReference type="Proteomes" id="UP000283509"/>
    </source>
</evidence>
<reference evidence="2 3" key="2">
    <citation type="submission" date="2019-01" db="EMBL/GenBank/DDBJ databases">
        <title>The decoding of complex shrimp genome reveals the adaptation for benthos swimmer, frequently molting mechanism and breeding impact on genome.</title>
        <authorList>
            <person name="Sun Y."/>
            <person name="Gao Y."/>
            <person name="Yu Y."/>
        </authorList>
    </citation>
    <scope>NUCLEOTIDE SEQUENCE [LARGE SCALE GENOMIC DNA]</scope>
    <source>
        <tissue evidence="2">Muscle</tissue>
    </source>
</reference>
<name>A0A423T1Q6_PENVA</name>
<gene>
    <name evidence="2" type="ORF">C7M84_011211</name>
</gene>
<feature type="compositionally biased region" description="Pro residues" evidence="1">
    <location>
        <begin position="388"/>
        <end position="408"/>
    </location>
</feature>
<organism evidence="2 3">
    <name type="scientific">Penaeus vannamei</name>
    <name type="common">Whiteleg shrimp</name>
    <name type="synonym">Litopenaeus vannamei</name>
    <dbReference type="NCBI Taxonomy" id="6689"/>
    <lineage>
        <taxon>Eukaryota</taxon>
        <taxon>Metazoa</taxon>
        <taxon>Ecdysozoa</taxon>
        <taxon>Arthropoda</taxon>
        <taxon>Crustacea</taxon>
        <taxon>Multicrustacea</taxon>
        <taxon>Malacostraca</taxon>
        <taxon>Eumalacostraca</taxon>
        <taxon>Eucarida</taxon>
        <taxon>Decapoda</taxon>
        <taxon>Dendrobranchiata</taxon>
        <taxon>Penaeoidea</taxon>
        <taxon>Penaeidae</taxon>
        <taxon>Penaeus</taxon>
    </lineage>
</organism>
<evidence type="ECO:0000256" key="1">
    <source>
        <dbReference type="SAM" id="MobiDB-lite"/>
    </source>
</evidence>
<keyword evidence="3" id="KW-1185">Reference proteome</keyword>
<feature type="region of interest" description="Disordered" evidence="1">
    <location>
        <begin position="55"/>
        <end position="85"/>
    </location>
</feature>
<comment type="caution">
    <text evidence="2">The sequence shown here is derived from an EMBL/GenBank/DDBJ whole genome shotgun (WGS) entry which is preliminary data.</text>
</comment>
<reference evidence="2 3" key="1">
    <citation type="submission" date="2018-04" db="EMBL/GenBank/DDBJ databases">
        <authorList>
            <person name="Zhang X."/>
            <person name="Yuan J."/>
            <person name="Li F."/>
            <person name="Xiang J."/>
        </authorList>
    </citation>
    <scope>NUCLEOTIDE SEQUENCE [LARGE SCALE GENOMIC DNA]</scope>
    <source>
        <tissue evidence="2">Muscle</tissue>
    </source>
</reference>
<feature type="compositionally biased region" description="Basic and acidic residues" evidence="1">
    <location>
        <begin position="199"/>
        <end position="230"/>
    </location>
</feature>
<dbReference type="AlphaFoldDB" id="A0A423T1Q6"/>
<sequence length="680" mass="73946">MWGSPTESFVIPTSSLQQFVLIARATPGPLGQGLGQGASEAAFSARGEPVHLKPSFHPRAPNYSGTDGGPGVYTALGEEPSDIKHGKGIPAGKWTIYCGIVGPPTLEQPLQRTHKRDLDSRAPDFGHRSRPRRPCPQTKTSSPNKVAANPAARPAPSLRRARAKGSALRARNSRATRIPFALAPRVPTQPPPHLRLRAAARERPERRRANRSPKEKGERVRLSSRERPKLNAEGGPPVDAAARDRNSIESLAGRPSTADEALTLPRRTPAALLHARSLHYASRPRLARAAPPVHPPLLPGRLASPAPRPRFAGGQDALLLLPSRPLDAATAREPFGPREQSAAPASLRRPSHPTPATGRGASKAKRKKEETLPRALHRRRSSAFLPPLRTPFPPSPLAPPVPSAPPSPASAEVSPTSSRHRQRPRVLSSEGHPCRGRGGPLICGRGRALRSCRRARPFASTPQQHNINPSSPRQSHPRPHPREVERVVIVSDRLIIAFAIADVELTSGCQHVEGHLLDLRPILRSLPSISGTLSKFPTIGLPCIFVPSTFRHAPSFLPRLFSFFSRRFLFLLTSVPSHSTSVPLASSYHVCSFSLPPLFLPLLPTLFLLTPRLLPLTSSTICFLLTSSHVCFLPLLIFVPNEVRGKHLFICLSLALADKRPSLEPAFIYSFIMNESLPLS</sequence>
<dbReference type="EMBL" id="QCYY01002418">
    <property type="protein sequence ID" value="ROT70482.1"/>
    <property type="molecule type" value="Genomic_DNA"/>
</dbReference>
<feature type="region of interest" description="Disordered" evidence="1">
    <location>
        <begin position="456"/>
        <end position="481"/>
    </location>
</feature>
<accession>A0A423T1Q6</accession>
<dbReference type="Proteomes" id="UP000283509">
    <property type="component" value="Unassembled WGS sequence"/>
</dbReference>
<proteinExistence type="predicted"/>
<feature type="region of interest" description="Disordered" evidence="1">
    <location>
        <begin position="329"/>
        <end position="433"/>
    </location>
</feature>
<protein>
    <submittedName>
        <fullName evidence="2">Uncharacterized protein</fullName>
    </submittedName>
</protein>
<feature type="compositionally biased region" description="Low complexity" evidence="1">
    <location>
        <begin position="147"/>
        <end position="158"/>
    </location>
</feature>
<feature type="compositionally biased region" description="Basic and acidic residues" evidence="1">
    <location>
        <begin position="116"/>
        <end position="127"/>
    </location>
</feature>
<evidence type="ECO:0000313" key="2">
    <source>
        <dbReference type="EMBL" id="ROT70482.1"/>
    </source>
</evidence>
<feature type="region of interest" description="Disordered" evidence="1">
    <location>
        <begin position="105"/>
        <end position="259"/>
    </location>
</feature>